<dbReference type="EMBL" id="QTSU01000001">
    <property type="protein sequence ID" value="RDZ28634.1"/>
    <property type="molecule type" value="Genomic_DNA"/>
</dbReference>
<dbReference type="InterPro" id="IPR052045">
    <property type="entry name" value="Sulfur_Carrier/Prot_Modifier"/>
</dbReference>
<sequence>MDRKEDGAAASAPSLADVVVLIPSGLRRFTGQAGSVDVQAETVGQALRLISDQYPLLRTQMFAGDQQLRRFINVFLNSKDIRFLQQEQTPLRPQDVITILPAIAGG</sequence>
<dbReference type="PANTHER" id="PTHR38031:SF1">
    <property type="entry name" value="SULFUR CARRIER PROTEIN CYSO"/>
    <property type="match status" value="1"/>
</dbReference>
<reference evidence="1 2" key="1">
    <citation type="submission" date="2018-08" db="EMBL/GenBank/DDBJ databases">
        <title>Lysobacter sp. zong2l5, whole genome shotgun sequence.</title>
        <authorList>
            <person name="Zhang X."/>
            <person name="Feng G."/>
            <person name="Zhu H."/>
        </authorList>
    </citation>
    <scope>NUCLEOTIDE SEQUENCE [LARGE SCALE GENOMIC DNA]</scope>
    <source>
        <strain evidence="2">zong2l5</strain>
    </source>
</reference>
<dbReference type="RefSeq" id="WP_115858073.1">
    <property type="nucleotide sequence ID" value="NZ_QTSU01000001.1"/>
</dbReference>
<dbReference type="Proteomes" id="UP000264492">
    <property type="component" value="Unassembled WGS sequence"/>
</dbReference>
<dbReference type="OrthoDB" id="9156098at2"/>
<dbReference type="InterPro" id="IPR003749">
    <property type="entry name" value="ThiS/MoaD-like"/>
</dbReference>
<dbReference type="PANTHER" id="PTHR38031">
    <property type="entry name" value="SULFUR CARRIER PROTEIN SLR0821-RELATED"/>
    <property type="match status" value="1"/>
</dbReference>
<accession>A0A371K441</accession>
<organism evidence="1 2">
    <name type="scientific">Lysobacter silvisoli</name>
    <dbReference type="NCBI Taxonomy" id="2293254"/>
    <lineage>
        <taxon>Bacteria</taxon>
        <taxon>Pseudomonadati</taxon>
        <taxon>Pseudomonadota</taxon>
        <taxon>Gammaproteobacteria</taxon>
        <taxon>Lysobacterales</taxon>
        <taxon>Lysobacteraceae</taxon>
        <taxon>Lysobacter</taxon>
    </lineage>
</organism>
<keyword evidence="2" id="KW-1185">Reference proteome</keyword>
<gene>
    <name evidence="1" type="ORF">DX914_05780</name>
</gene>
<evidence type="ECO:0000313" key="1">
    <source>
        <dbReference type="EMBL" id="RDZ28634.1"/>
    </source>
</evidence>
<name>A0A371K441_9GAMM</name>
<evidence type="ECO:0000313" key="2">
    <source>
        <dbReference type="Proteomes" id="UP000264492"/>
    </source>
</evidence>
<dbReference type="Pfam" id="PF02597">
    <property type="entry name" value="ThiS"/>
    <property type="match status" value="1"/>
</dbReference>
<dbReference type="SUPFAM" id="SSF54285">
    <property type="entry name" value="MoaD/ThiS"/>
    <property type="match status" value="1"/>
</dbReference>
<comment type="caution">
    <text evidence="1">The sequence shown here is derived from an EMBL/GenBank/DDBJ whole genome shotgun (WGS) entry which is preliminary data.</text>
</comment>
<protein>
    <submittedName>
        <fullName evidence="1">MoaD/ThiS family protein</fullName>
    </submittedName>
</protein>
<dbReference type="InterPro" id="IPR012675">
    <property type="entry name" value="Beta-grasp_dom_sf"/>
</dbReference>
<dbReference type="InterPro" id="IPR016155">
    <property type="entry name" value="Mopterin_synth/thiamin_S_b"/>
</dbReference>
<dbReference type="AlphaFoldDB" id="A0A371K441"/>
<dbReference type="Gene3D" id="3.10.20.30">
    <property type="match status" value="1"/>
</dbReference>
<proteinExistence type="predicted"/>